<sequence length="459" mass="51896">MSICQKMRMAQVRVNGASVMSLRTRSFFMGVTAASVTWLVIIYLYVSLSQETLVNPNYLSGPIQPNESLGTITKFSKKQANVVPEIQGKFDKLIHENEIDNGIFGDNNNKKYGNKKKTKDKLKYKDFHRKNDVRELDNEKVKEHINSKDGAIASQQAVQVPTKDKDTTDPAAILAELGLVKTVQDQQEREAGYRLHAFNSLISSRLSNHRPIPDTRDKRCKDVKYPANLPNATVIVCFYREEPSALLRTVHSVLDRSPANLVHEVILVDDTYNATYHRDIEKRIAGISEKVKLVQTPKREGLIRARVFGARQAHGQVLVFLDSHVEVNVGWLEPLLEPIAQDPTHVVTPIIDVINPDTFTYTASPLVRGGFNWGLHFKWDTIPADYFASKDNLIKPIKSSSFSKKLFPIEIKYLRNISSSWTGMKLEGSTVTLTYGVWLCTEQLCMGPTIKIKILDHHQ</sequence>
<accession>A0AAV2RPN8</accession>
<feature type="non-terminal residue" evidence="4">
    <location>
        <position position="459"/>
    </location>
</feature>
<evidence type="ECO:0000259" key="3">
    <source>
        <dbReference type="Pfam" id="PF00535"/>
    </source>
</evidence>
<organism evidence="4 5">
    <name type="scientific">Meganyctiphanes norvegica</name>
    <name type="common">Northern krill</name>
    <name type="synonym">Thysanopoda norvegica</name>
    <dbReference type="NCBI Taxonomy" id="48144"/>
    <lineage>
        <taxon>Eukaryota</taxon>
        <taxon>Metazoa</taxon>
        <taxon>Ecdysozoa</taxon>
        <taxon>Arthropoda</taxon>
        <taxon>Crustacea</taxon>
        <taxon>Multicrustacea</taxon>
        <taxon>Malacostraca</taxon>
        <taxon>Eumalacostraca</taxon>
        <taxon>Eucarida</taxon>
        <taxon>Euphausiacea</taxon>
        <taxon>Euphausiidae</taxon>
        <taxon>Meganyctiphanes</taxon>
    </lineage>
</organism>
<feature type="transmembrane region" description="Helical" evidence="2">
    <location>
        <begin position="27"/>
        <end position="46"/>
    </location>
</feature>
<dbReference type="SUPFAM" id="SSF53448">
    <property type="entry name" value="Nucleotide-diphospho-sugar transferases"/>
    <property type="match status" value="1"/>
</dbReference>
<reference evidence="4 5" key="1">
    <citation type="submission" date="2024-05" db="EMBL/GenBank/DDBJ databases">
        <authorList>
            <person name="Wallberg A."/>
        </authorList>
    </citation>
    <scope>NUCLEOTIDE SEQUENCE [LARGE SCALE GENOMIC DNA]</scope>
</reference>
<dbReference type="GO" id="GO:0005112">
    <property type="term" value="F:Notch binding"/>
    <property type="evidence" value="ECO:0007669"/>
    <property type="project" value="TreeGrafter"/>
</dbReference>
<name>A0AAV2RPN8_MEGNR</name>
<dbReference type="Proteomes" id="UP001497623">
    <property type="component" value="Unassembled WGS sequence"/>
</dbReference>
<evidence type="ECO:0000256" key="2">
    <source>
        <dbReference type="SAM" id="Phobius"/>
    </source>
</evidence>
<keyword evidence="5" id="KW-1185">Reference proteome</keyword>
<dbReference type="InterPro" id="IPR029044">
    <property type="entry name" value="Nucleotide-diphossugar_trans"/>
</dbReference>
<dbReference type="GO" id="GO:0008593">
    <property type="term" value="P:regulation of Notch signaling pathway"/>
    <property type="evidence" value="ECO:0007669"/>
    <property type="project" value="TreeGrafter"/>
</dbReference>
<dbReference type="Pfam" id="PF00535">
    <property type="entry name" value="Glycos_transf_2"/>
    <property type="match status" value="1"/>
</dbReference>
<protein>
    <recommendedName>
        <fullName evidence="3">Glycosyltransferase 2-like domain-containing protein</fullName>
    </recommendedName>
</protein>
<gene>
    <name evidence="4" type="ORF">MNOR_LOCUS27162</name>
</gene>
<dbReference type="InterPro" id="IPR001173">
    <property type="entry name" value="Glyco_trans_2-like"/>
</dbReference>
<dbReference type="PANTHER" id="PTHR11675:SF63">
    <property type="entry name" value="POLYPEPTIDE N-ACETYLGALACTOSAMINYLTRANSFERASE"/>
    <property type="match status" value="1"/>
</dbReference>
<dbReference type="Gene3D" id="3.90.550.10">
    <property type="entry name" value="Spore Coat Polysaccharide Biosynthesis Protein SpsA, Chain A"/>
    <property type="match status" value="1"/>
</dbReference>
<evidence type="ECO:0000256" key="1">
    <source>
        <dbReference type="ARBA" id="ARBA00023157"/>
    </source>
</evidence>
<dbReference type="PANTHER" id="PTHR11675">
    <property type="entry name" value="N-ACETYLGALACTOSAMINYLTRANSFERASE"/>
    <property type="match status" value="1"/>
</dbReference>
<dbReference type="GO" id="GO:0004653">
    <property type="term" value="F:polypeptide N-acetylgalactosaminyltransferase activity"/>
    <property type="evidence" value="ECO:0007669"/>
    <property type="project" value="TreeGrafter"/>
</dbReference>
<keyword evidence="2" id="KW-1133">Transmembrane helix</keyword>
<proteinExistence type="predicted"/>
<dbReference type="AlphaFoldDB" id="A0AAV2RPN8"/>
<dbReference type="EMBL" id="CAXKWB010028157">
    <property type="protein sequence ID" value="CAL4133312.1"/>
    <property type="molecule type" value="Genomic_DNA"/>
</dbReference>
<keyword evidence="2" id="KW-0812">Transmembrane</keyword>
<feature type="domain" description="Glycosyltransferase 2-like" evidence="3">
    <location>
        <begin position="233"/>
        <end position="367"/>
    </location>
</feature>
<keyword evidence="2" id="KW-0472">Membrane</keyword>
<evidence type="ECO:0000313" key="5">
    <source>
        <dbReference type="Proteomes" id="UP001497623"/>
    </source>
</evidence>
<evidence type="ECO:0000313" key="4">
    <source>
        <dbReference type="EMBL" id="CAL4133312.1"/>
    </source>
</evidence>
<keyword evidence="1" id="KW-1015">Disulfide bond</keyword>
<dbReference type="GO" id="GO:0005794">
    <property type="term" value="C:Golgi apparatus"/>
    <property type="evidence" value="ECO:0007669"/>
    <property type="project" value="TreeGrafter"/>
</dbReference>
<comment type="caution">
    <text evidence="4">The sequence shown here is derived from an EMBL/GenBank/DDBJ whole genome shotgun (WGS) entry which is preliminary data.</text>
</comment>
<dbReference type="GO" id="GO:0006493">
    <property type="term" value="P:protein O-linked glycosylation"/>
    <property type="evidence" value="ECO:0007669"/>
    <property type="project" value="TreeGrafter"/>
</dbReference>